<proteinExistence type="predicted"/>
<dbReference type="eggNOG" id="COG4111">
    <property type="taxonomic scope" value="Bacteria"/>
</dbReference>
<evidence type="ECO:0000313" key="3">
    <source>
        <dbReference type="EMBL" id="EHN59782.1"/>
    </source>
</evidence>
<dbReference type="Pfam" id="PF21906">
    <property type="entry name" value="WHD_NrtR"/>
    <property type="match status" value="1"/>
</dbReference>
<comment type="caution">
    <text evidence="3">The sequence shown here is derived from an EMBL/GenBank/DDBJ whole genome shotgun (WGS) entry which is preliminary data.</text>
</comment>
<evidence type="ECO:0000313" key="4">
    <source>
        <dbReference type="Proteomes" id="UP000004959"/>
    </source>
</evidence>
<dbReference type="InterPro" id="IPR054105">
    <property type="entry name" value="WHD_NrtR"/>
</dbReference>
<dbReference type="AlphaFoldDB" id="G9WGF5"/>
<dbReference type="HOGENOM" id="CLU_037162_3_0_9"/>
<dbReference type="InterPro" id="IPR036388">
    <property type="entry name" value="WH-like_DNA-bd_sf"/>
</dbReference>
<dbReference type="STRING" id="336988.NT96_02185"/>
<accession>G9WGF5</accession>
<dbReference type="PANTHER" id="PTHR43736">
    <property type="entry name" value="ADP-RIBOSE PYROPHOSPHATASE"/>
    <property type="match status" value="1"/>
</dbReference>
<feature type="domain" description="NrtR DNA-binding winged helix" evidence="2">
    <location>
        <begin position="192"/>
        <end position="250"/>
    </location>
</feature>
<dbReference type="eggNOG" id="COG1051">
    <property type="taxonomic scope" value="Bacteria"/>
</dbReference>
<dbReference type="OrthoDB" id="9786141at2"/>
<reference evidence="3 4" key="1">
    <citation type="journal article" date="2012" name="PLoS ONE">
        <title>Functional divergence in the genus oenococcus as predicted by genome sequencing of the newly-described species, Oenococcus kitaharae.</title>
        <authorList>
            <person name="Borneman A.R."/>
            <person name="McCarthy J.M."/>
            <person name="Chambers P.J."/>
            <person name="Bartowsky E.J."/>
        </authorList>
    </citation>
    <scope>NUCLEOTIDE SEQUENCE [LARGE SCALE GENOMIC DNA]</scope>
    <source>
        <strain evidence="4">DSM17330</strain>
    </source>
</reference>
<organism evidence="3 4">
    <name type="scientific">Oenococcus kitaharae DSM 17330</name>
    <dbReference type="NCBI Taxonomy" id="1045004"/>
    <lineage>
        <taxon>Bacteria</taxon>
        <taxon>Bacillati</taxon>
        <taxon>Bacillota</taxon>
        <taxon>Bacilli</taxon>
        <taxon>Lactobacillales</taxon>
        <taxon>Lactobacillaceae</taxon>
        <taxon>Oenococcus</taxon>
    </lineage>
</organism>
<dbReference type="RefSeq" id="WP_007746918.1">
    <property type="nucleotide sequence ID" value="NZ_CM001398.1"/>
</dbReference>
<feature type="domain" description="Nudix hydrolase" evidence="1">
    <location>
        <begin position="25"/>
        <end position="124"/>
    </location>
</feature>
<dbReference type="PANTHER" id="PTHR43736:SF4">
    <property type="entry name" value="SLR1690 PROTEIN"/>
    <property type="match status" value="1"/>
</dbReference>
<gene>
    <name evidence="3" type="ORF">OKIT_1707</name>
</gene>
<dbReference type="CDD" id="cd18873">
    <property type="entry name" value="NUDIX_NadM_like"/>
    <property type="match status" value="1"/>
</dbReference>
<dbReference type="SUPFAM" id="SSF46785">
    <property type="entry name" value="Winged helix' DNA-binding domain"/>
    <property type="match status" value="1"/>
</dbReference>
<evidence type="ECO:0000259" key="2">
    <source>
        <dbReference type="Pfam" id="PF21906"/>
    </source>
</evidence>
<dbReference type="EMBL" id="AFVZ01000001">
    <property type="protein sequence ID" value="EHN59782.1"/>
    <property type="molecule type" value="Genomic_DNA"/>
</dbReference>
<dbReference type="PATRIC" id="fig|1045004.4.peg.1680"/>
<dbReference type="Proteomes" id="UP000004959">
    <property type="component" value="Chromosome"/>
</dbReference>
<protein>
    <submittedName>
        <fullName evidence="3">Nudix-related transcriptional regulator</fullName>
    </submittedName>
</protein>
<dbReference type="SUPFAM" id="SSF55811">
    <property type="entry name" value="Nudix"/>
    <property type="match status" value="1"/>
</dbReference>
<dbReference type="Pfam" id="PF00293">
    <property type="entry name" value="NUDIX"/>
    <property type="match status" value="1"/>
</dbReference>
<dbReference type="Gene3D" id="1.10.10.10">
    <property type="entry name" value="Winged helix-like DNA-binding domain superfamily/Winged helix DNA-binding domain"/>
    <property type="match status" value="1"/>
</dbReference>
<dbReference type="InterPro" id="IPR000086">
    <property type="entry name" value="NUDIX_hydrolase_dom"/>
</dbReference>
<keyword evidence="4" id="KW-1185">Reference proteome</keyword>
<dbReference type="InterPro" id="IPR015797">
    <property type="entry name" value="NUDIX_hydrolase-like_dom_sf"/>
</dbReference>
<sequence length="255" mass="29486">MLEATILERPYITITNVIWSYDQKNDQLQLLLVKRADEPYKNFWALPETFMRTQESGETAVLRLIKEKIGLNLSSVHTEQLGTFTNKLRAPDRRVLSLAYMTFLPEMPKLKAGYGALDAHWFSFSSQKGRFCLTHGQSRFYTAAEDDEAVYYEHLNALSPQTDLAFDHEWIVKAACQRIKNKLDYQPNILLVLGDTFTLKKARSVFAAFLQLPIDKIDNSNFKKTHQHLFEEVGISNSKYKGRPAKLYHLSYLIE</sequence>
<dbReference type="InterPro" id="IPR036390">
    <property type="entry name" value="WH_DNA-bd_sf"/>
</dbReference>
<evidence type="ECO:0000259" key="1">
    <source>
        <dbReference type="Pfam" id="PF00293"/>
    </source>
</evidence>
<dbReference type="Gene3D" id="3.90.79.10">
    <property type="entry name" value="Nucleoside Triphosphate Pyrophosphohydrolase"/>
    <property type="match status" value="1"/>
</dbReference>
<name>G9WGF5_9LACO</name>